<dbReference type="EMBL" id="JACWZY010000074">
    <property type="protein sequence ID" value="MBD2705824.1"/>
    <property type="molecule type" value="Genomic_DNA"/>
</dbReference>
<accession>A0A927AWS7</accession>
<organism evidence="1 2">
    <name type="scientific">Spirosoma profusum</name>
    <dbReference type="NCBI Taxonomy" id="2771354"/>
    <lineage>
        <taxon>Bacteria</taxon>
        <taxon>Pseudomonadati</taxon>
        <taxon>Bacteroidota</taxon>
        <taxon>Cytophagia</taxon>
        <taxon>Cytophagales</taxon>
        <taxon>Cytophagaceae</taxon>
        <taxon>Spirosoma</taxon>
    </lineage>
</organism>
<name>A0A927AWS7_9BACT</name>
<dbReference type="Proteomes" id="UP000598820">
    <property type="component" value="Unassembled WGS sequence"/>
</dbReference>
<sequence length="117" mass="13880">MSLYPHQREWAQYAAQFANQQLFRLAAAVRVKYAELFEGSQCSGSIGLDTDLIDVEIEWAKERDDIHYRIAQRDPIRIRWLTTRLVEDYFDYRSAFYRAEQLKGKKTPESAKRDDQD</sequence>
<comment type="caution">
    <text evidence="1">The sequence shown here is derived from an EMBL/GenBank/DDBJ whole genome shotgun (WGS) entry which is preliminary data.</text>
</comment>
<dbReference type="RefSeq" id="WP_190893602.1">
    <property type="nucleotide sequence ID" value="NZ_JACWZY010000074.1"/>
</dbReference>
<proteinExistence type="predicted"/>
<dbReference type="AlphaFoldDB" id="A0A927AWS7"/>
<evidence type="ECO:0000313" key="1">
    <source>
        <dbReference type="EMBL" id="MBD2705824.1"/>
    </source>
</evidence>
<evidence type="ECO:0000313" key="2">
    <source>
        <dbReference type="Proteomes" id="UP000598820"/>
    </source>
</evidence>
<gene>
    <name evidence="1" type="ORF">IC229_34815</name>
</gene>
<protein>
    <submittedName>
        <fullName evidence="1">Uncharacterized protein</fullName>
    </submittedName>
</protein>
<reference evidence="1" key="1">
    <citation type="submission" date="2020-09" db="EMBL/GenBank/DDBJ databases">
        <authorList>
            <person name="Kim M.K."/>
        </authorList>
    </citation>
    <scope>NUCLEOTIDE SEQUENCE</scope>
    <source>
        <strain evidence="1">BT702</strain>
    </source>
</reference>
<keyword evidence="2" id="KW-1185">Reference proteome</keyword>